<feature type="signal peptide" evidence="1">
    <location>
        <begin position="1"/>
        <end position="21"/>
    </location>
</feature>
<evidence type="ECO:0008006" key="4">
    <source>
        <dbReference type="Google" id="ProtNLM"/>
    </source>
</evidence>
<dbReference type="EMBL" id="JACRTF010000001">
    <property type="protein sequence ID" value="MBC8592390.1"/>
    <property type="molecule type" value="Genomic_DNA"/>
</dbReference>
<name>A0A926F5Q1_9BACT</name>
<feature type="chain" id="PRO_5037387913" description="CARDB domain-containing protein" evidence="1">
    <location>
        <begin position="22"/>
        <end position="611"/>
    </location>
</feature>
<organism evidence="2 3">
    <name type="scientific">Jilunia laotingensis</name>
    <dbReference type="NCBI Taxonomy" id="2763675"/>
    <lineage>
        <taxon>Bacteria</taxon>
        <taxon>Pseudomonadati</taxon>
        <taxon>Bacteroidota</taxon>
        <taxon>Bacteroidia</taxon>
        <taxon>Bacteroidales</taxon>
        <taxon>Bacteroidaceae</taxon>
        <taxon>Jilunia</taxon>
    </lineage>
</organism>
<protein>
    <recommendedName>
        <fullName evidence="4">CARDB domain-containing protein</fullName>
    </recommendedName>
</protein>
<evidence type="ECO:0000313" key="2">
    <source>
        <dbReference type="EMBL" id="MBC8592390.1"/>
    </source>
</evidence>
<evidence type="ECO:0000313" key="3">
    <source>
        <dbReference type="Proteomes" id="UP000651085"/>
    </source>
</evidence>
<evidence type="ECO:0000256" key="1">
    <source>
        <dbReference type="SAM" id="SignalP"/>
    </source>
</evidence>
<gene>
    <name evidence="2" type="ORF">H8744_03855</name>
</gene>
<dbReference type="Proteomes" id="UP000651085">
    <property type="component" value="Unassembled WGS sequence"/>
</dbReference>
<keyword evidence="3" id="KW-1185">Reference proteome</keyword>
<accession>A0A926F5Q1</accession>
<dbReference type="Gene3D" id="2.60.40.10">
    <property type="entry name" value="Immunoglobulins"/>
    <property type="match status" value="2"/>
</dbReference>
<proteinExistence type="predicted"/>
<dbReference type="AlphaFoldDB" id="A0A926F5Q1"/>
<dbReference type="RefSeq" id="WP_262433591.1">
    <property type="nucleotide sequence ID" value="NZ_JACRTF010000001.1"/>
</dbReference>
<reference evidence="2" key="1">
    <citation type="submission" date="2020-08" db="EMBL/GenBank/DDBJ databases">
        <title>Genome public.</title>
        <authorList>
            <person name="Liu C."/>
            <person name="Sun Q."/>
        </authorList>
    </citation>
    <scope>NUCLEOTIDE SEQUENCE</scope>
    <source>
        <strain evidence="2">N12</strain>
    </source>
</reference>
<sequence>MIRKFTLLIVLALATFCSIHAQVILRYGPDIDKGWGDASSVITPYVSFGTDFVTPYSGNKITKIRIGVCSEGTNVYLYIKQKPEDTQSIYRQKIENLHTGWNEITLDTPFNITGTDNITIGYKASFAAAGGVGYSLEKFSDGDVIYYNSKNKWTSTGGSVCIQAIVEGDEMPQNEMLINKISDQIAPYESSMVTFTGVVRNVGANTVNEYTIKYIVDDQEAVIDIDTPVAVNASDTFSIDIPSTVPGIHNLTISIDKVNGEPDAYVNNNTATAKLTVRDKAFMRRVVCEEYTGMWCGWCPRGLVGLELMKEKYPDQFIAISVHGGDVLEIDADLDYSYKPFIQSCSGAPMCNINRKLTGDPYADIQNLFKMETSSENHIAYRAEAEWNADSTAINLTSVYYSDIDIVDPQYRIAYTITEDSVTGYVQTNYYAGGKNGYMYGWENKDEHTDDVCYNDLARAIFSNYAGDPCGAETMTAGTEYVETGSIPIPATVLKKKNIHVVGQIIDSKTGYIVNAMITTPKGVGTSDIGKNEADIASIKISRTDNIIKLVPTGREDTDGLRVSVFSASGIEVGATSFSSGSAYITLPAKGLYVVRVYDGQRPIHIQKIMY</sequence>
<dbReference type="InterPro" id="IPR013783">
    <property type="entry name" value="Ig-like_fold"/>
</dbReference>
<keyword evidence="1" id="KW-0732">Signal</keyword>
<comment type="caution">
    <text evidence="2">The sequence shown here is derived from an EMBL/GenBank/DDBJ whole genome shotgun (WGS) entry which is preliminary data.</text>
</comment>